<dbReference type="PANTHER" id="PTHR43744:SF8">
    <property type="entry name" value="SN-GLYCEROL-3-PHOSPHATE TRANSPORT SYSTEM PERMEASE PROTEIN UGPE"/>
    <property type="match status" value="1"/>
</dbReference>
<dbReference type="Gene3D" id="1.10.3720.10">
    <property type="entry name" value="MetI-like"/>
    <property type="match status" value="1"/>
</dbReference>
<feature type="transmembrane region" description="Helical" evidence="7">
    <location>
        <begin position="144"/>
        <end position="165"/>
    </location>
</feature>
<evidence type="ECO:0000256" key="6">
    <source>
        <dbReference type="ARBA" id="ARBA00023136"/>
    </source>
</evidence>
<comment type="subcellular location">
    <subcellularLocation>
        <location evidence="1 7">Cell membrane</location>
        <topology evidence="1 7">Multi-pass membrane protein</topology>
    </subcellularLocation>
</comment>
<feature type="transmembrane region" description="Helical" evidence="7">
    <location>
        <begin position="250"/>
        <end position="270"/>
    </location>
</feature>
<dbReference type="AlphaFoldDB" id="A0A1R1AYD8"/>
<feature type="transmembrane region" description="Helical" evidence="7">
    <location>
        <begin position="15"/>
        <end position="37"/>
    </location>
</feature>
<protein>
    <submittedName>
        <fullName evidence="9">Sugar ABC transporter permease</fullName>
    </submittedName>
</protein>
<comment type="similarity">
    <text evidence="7">Belongs to the binding-protein-dependent transport system permease family.</text>
</comment>
<evidence type="ECO:0000256" key="7">
    <source>
        <dbReference type="RuleBase" id="RU363032"/>
    </source>
</evidence>
<feature type="domain" description="ABC transmembrane type-1" evidence="8">
    <location>
        <begin position="76"/>
        <end position="269"/>
    </location>
</feature>
<evidence type="ECO:0000256" key="3">
    <source>
        <dbReference type="ARBA" id="ARBA00022475"/>
    </source>
</evidence>
<dbReference type="RefSeq" id="WP_076324277.1">
    <property type="nucleotide sequence ID" value="NZ_MRTF01000007.1"/>
</dbReference>
<dbReference type="Pfam" id="PF00528">
    <property type="entry name" value="BPD_transp_1"/>
    <property type="match status" value="1"/>
</dbReference>
<keyword evidence="5 7" id="KW-1133">Transmembrane helix</keyword>
<dbReference type="SUPFAM" id="SSF161098">
    <property type="entry name" value="MetI-like"/>
    <property type="match status" value="1"/>
</dbReference>
<dbReference type="Proteomes" id="UP000187074">
    <property type="component" value="Unassembled WGS sequence"/>
</dbReference>
<sequence>MGDFAGSKRWTGPKILLHIIAYGLATIFVVPVIYMIFTSLKPQGSAMGDLMDRFLPPFSFENYAYIFENAPVIKWTMNSLIIAVIVPVLSLTMASLAAFALSRIDFSYKKLAFWLILSGMMIPGEATIVSLYMVANSLGILDSYAALILPGLAGPLGVLIMKQFFDGMPNELVEAAKIDGCSLFRVWWNIFIPLSKPVLSTLMIFSFLGTWNDFLWPFLAIQSEDLFTLPIGIPFFMSSYNQDETLPMTVNAYASIPIIIIFIIFQKYIVKGVTLSGIKG</sequence>
<keyword evidence="4 7" id="KW-0812">Transmembrane</keyword>
<dbReference type="CDD" id="cd06261">
    <property type="entry name" value="TM_PBP2"/>
    <property type="match status" value="1"/>
</dbReference>
<evidence type="ECO:0000256" key="5">
    <source>
        <dbReference type="ARBA" id="ARBA00022989"/>
    </source>
</evidence>
<evidence type="ECO:0000313" key="9">
    <source>
        <dbReference type="EMBL" id="OME90785.1"/>
    </source>
</evidence>
<dbReference type="EMBL" id="MRTF01000007">
    <property type="protein sequence ID" value="OME90785.1"/>
    <property type="molecule type" value="Genomic_DNA"/>
</dbReference>
<accession>A0A1R1AYD8</accession>
<evidence type="ECO:0000256" key="4">
    <source>
        <dbReference type="ARBA" id="ARBA00022692"/>
    </source>
</evidence>
<feature type="transmembrane region" description="Helical" evidence="7">
    <location>
        <begin position="80"/>
        <end position="99"/>
    </location>
</feature>
<organism evidence="9 10">
    <name type="scientific">Paenibacillus lautus</name>
    <name type="common">Bacillus lautus</name>
    <dbReference type="NCBI Taxonomy" id="1401"/>
    <lineage>
        <taxon>Bacteria</taxon>
        <taxon>Bacillati</taxon>
        <taxon>Bacillota</taxon>
        <taxon>Bacilli</taxon>
        <taxon>Bacillales</taxon>
        <taxon>Paenibacillaceae</taxon>
        <taxon>Paenibacillus</taxon>
    </lineage>
</organism>
<keyword evidence="3" id="KW-1003">Cell membrane</keyword>
<evidence type="ECO:0000259" key="8">
    <source>
        <dbReference type="PROSITE" id="PS50928"/>
    </source>
</evidence>
<dbReference type="PANTHER" id="PTHR43744">
    <property type="entry name" value="ABC TRANSPORTER PERMEASE PROTEIN MG189-RELATED-RELATED"/>
    <property type="match status" value="1"/>
</dbReference>
<dbReference type="InterPro" id="IPR000515">
    <property type="entry name" value="MetI-like"/>
</dbReference>
<dbReference type="GO" id="GO:0005886">
    <property type="term" value="C:plasma membrane"/>
    <property type="evidence" value="ECO:0007669"/>
    <property type="project" value="UniProtKB-SubCell"/>
</dbReference>
<reference evidence="9 10" key="1">
    <citation type="submission" date="2016-11" db="EMBL/GenBank/DDBJ databases">
        <title>Paenibacillus species isolates.</title>
        <authorList>
            <person name="Beno S.M."/>
        </authorList>
    </citation>
    <scope>NUCLEOTIDE SEQUENCE [LARGE SCALE GENOMIC DNA]</scope>
    <source>
        <strain evidence="9 10">FSL F4-0100</strain>
    </source>
</reference>
<feature type="transmembrane region" description="Helical" evidence="7">
    <location>
        <begin position="111"/>
        <end position="132"/>
    </location>
</feature>
<feature type="transmembrane region" description="Helical" evidence="7">
    <location>
        <begin position="186"/>
        <end position="208"/>
    </location>
</feature>
<keyword evidence="2 7" id="KW-0813">Transport</keyword>
<proteinExistence type="inferred from homology"/>
<gene>
    <name evidence="9" type="ORF">BK123_20750</name>
</gene>
<feature type="transmembrane region" description="Helical" evidence="7">
    <location>
        <begin position="214"/>
        <end position="238"/>
    </location>
</feature>
<dbReference type="STRING" id="1401.BK123_20750"/>
<name>A0A1R1AYD8_PAELA</name>
<dbReference type="PROSITE" id="PS50928">
    <property type="entry name" value="ABC_TM1"/>
    <property type="match status" value="1"/>
</dbReference>
<dbReference type="OrthoDB" id="9771544at2"/>
<comment type="caution">
    <text evidence="9">The sequence shown here is derived from an EMBL/GenBank/DDBJ whole genome shotgun (WGS) entry which is preliminary data.</text>
</comment>
<keyword evidence="6 7" id="KW-0472">Membrane</keyword>
<dbReference type="GO" id="GO:0055085">
    <property type="term" value="P:transmembrane transport"/>
    <property type="evidence" value="ECO:0007669"/>
    <property type="project" value="InterPro"/>
</dbReference>
<evidence type="ECO:0000256" key="2">
    <source>
        <dbReference type="ARBA" id="ARBA00022448"/>
    </source>
</evidence>
<dbReference type="InterPro" id="IPR035906">
    <property type="entry name" value="MetI-like_sf"/>
</dbReference>
<evidence type="ECO:0000256" key="1">
    <source>
        <dbReference type="ARBA" id="ARBA00004651"/>
    </source>
</evidence>
<evidence type="ECO:0000313" key="10">
    <source>
        <dbReference type="Proteomes" id="UP000187074"/>
    </source>
</evidence>